<name>A0ABN1F7L4_9PROT</name>
<dbReference type="InterPro" id="IPR019282">
    <property type="entry name" value="Glycoamylase-like_cons_dom"/>
</dbReference>
<evidence type="ECO:0000313" key="3">
    <source>
        <dbReference type="Proteomes" id="UP001499951"/>
    </source>
</evidence>
<proteinExistence type="predicted"/>
<keyword evidence="3" id="KW-1185">Reference proteome</keyword>
<accession>A0ABN1F7L4</accession>
<sequence length="506" mass="56738">MSAVSEGVKKNVVRGLDRRALLTAVPGLVLYGESAWAAARRSARHQRQAPKYWDATLTDVQRRTFDFFWHATDAKTGLAPDRWPSNQYCSIAAVGFALTAYCIGVHRGFVSRSEAAERTLTTLRTFWNGRQGDAKTGCIGNKGFFYHFLDFKDGNRFANCELSNVDSTMFFLGALTAAAFFNRKTPVETEIRAHAYALYERADWTFFEQANGVLSMGWDPETGFNRTTWNGYDEGMMIYLLAMASPKYPLSPESWAYWCATYDLSWGTNFGDPHLGFGPMMGHQYTEVWYDLQHIVDPYMRSHHSDYFENSRIATVAQRNYAIANPKKFADYGPNIWGLTACDGPGDVTLKIDGREIQFHSYSARGPSQDDDEGVLDDGTIAPTAAISSVVFAPEICIQATKAMLAKYGSDIYGKYGFYDSFNPTFRGDYQSPYGRQTPRAGWVSNDYLGIDQGPILAMLENYRSGFVWKLLKDDPYTGAIIRRGLLHAGFEPLESDGKWLVAGAK</sequence>
<protein>
    <submittedName>
        <fullName evidence="2">Glucoamylase family protein</fullName>
    </submittedName>
</protein>
<dbReference type="Proteomes" id="UP001499951">
    <property type="component" value="Unassembled WGS sequence"/>
</dbReference>
<dbReference type="EMBL" id="BAAADD010000010">
    <property type="protein sequence ID" value="GAA0583894.1"/>
    <property type="molecule type" value="Genomic_DNA"/>
</dbReference>
<comment type="caution">
    <text evidence="2">The sequence shown here is derived from an EMBL/GenBank/DDBJ whole genome shotgun (WGS) entry which is preliminary data.</text>
</comment>
<dbReference type="Gene3D" id="1.50.10.140">
    <property type="match status" value="1"/>
</dbReference>
<evidence type="ECO:0000259" key="1">
    <source>
        <dbReference type="Pfam" id="PF10091"/>
    </source>
</evidence>
<dbReference type="PIRSF" id="PIRSF028431">
    <property type="entry name" value="UCP028431"/>
    <property type="match status" value="1"/>
</dbReference>
<reference evidence="2 3" key="1">
    <citation type="journal article" date="2019" name="Int. J. Syst. Evol. Microbiol.">
        <title>The Global Catalogue of Microorganisms (GCM) 10K type strain sequencing project: providing services to taxonomists for standard genome sequencing and annotation.</title>
        <authorList>
            <consortium name="The Broad Institute Genomics Platform"/>
            <consortium name="The Broad Institute Genome Sequencing Center for Infectious Disease"/>
            <person name="Wu L."/>
            <person name="Ma J."/>
        </authorList>
    </citation>
    <scope>NUCLEOTIDE SEQUENCE [LARGE SCALE GENOMIC DNA]</scope>
    <source>
        <strain evidence="2 3">JCM 15089</strain>
    </source>
</reference>
<dbReference type="Pfam" id="PF10091">
    <property type="entry name" value="Glycoamylase"/>
    <property type="match status" value="1"/>
</dbReference>
<gene>
    <name evidence="2" type="ORF">GCM10008942_36030</name>
</gene>
<dbReference type="RefSeq" id="WP_166937084.1">
    <property type="nucleotide sequence ID" value="NZ_BAAADD010000010.1"/>
</dbReference>
<organism evidence="2 3">
    <name type="scientific">Rhizomicrobium electricum</name>
    <dbReference type="NCBI Taxonomy" id="480070"/>
    <lineage>
        <taxon>Bacteria</taxon>
        <taxon>Pseudomonadati</taxon>
        <taxon>Pseudomonadota</taxon>
        <taxon>Alphaproteobacteria</taxon>
        <taxon>Micropepsales</taxon>
        <taxon>Micropepsaceae</taxon>
        <taxon>Rhizomicrobium</taxon>
    </lineage>
</organism>
<dbReference type="InterPro" id="IPR016883">
    <property type="entry name" value="UCP028431"/>
</dbReference>
<feature type="domain" description="Glycoamylase-like" evidence="1">
    <location>
        <begin position="228"/>
        <end position="474"/>
    </location>
</feature>
<evidence type="ECO:0000313" key="2">
    <source>
        <dbReference type="EMBL" id="GAA0583894.1"/>
    </source>
</evidence>